<sequence>MAHEINLERLGESSSKKKHNNALKATENTSEGESERESSEENSEDEDAFLSRRLQQILTKKKYQLGRRYFKNGKDFKRPEGKKVKRSEPICYECKKLGHLKVEFKKKDNVKRFKKNKKKAMAIAWNNESDLDSESSSNEEEEKANLAFMANVDDKSKCVDIQADCVDTTGCCFRTDFWDSELVSTHRWKRYGYKAHQLADHAGLGLALGSIPTWVLPCSLNHEAFILKLTTRIPTPSIQVAHFRTQTYMTAIHLRCCSPGQP</sequence>
<name>A0A843TTS0_COLES</name>
<feature type="compositionally biased region" description="Basic and acidic residues" evidence="1">
    <location>
        <begin position="1"/>
        <end position="15"/>
    </location>
</feature>
<feature type="region of interest" description="Disordered" evidence="1">
    <location>
        <begin position="1"/>
        <end position="51"/>
    </location>
</feature>
<dbReference type="EMBL" id="NMUH01000214">
    <property type="protein sequence ID" value="MQL74561.1"/>
    <property type="molecule type" value="Genomic_DNA"/>
</dbReference>
<evidence type="ECO:0000256" key="1">
    <source>
        <dbReference type="SAM" id="MobiDB-lite"/>
    </source>
</evidence>
<evidence type="ECO:0000313" key="2">
    <source>
        <dbReference type="EMBL" id="MQL74561.1"/>
    </source>
</evidence>
<protein>
    <submittedName>
        <fullName evidence="2">Uncharacterized protein</fullName>
    </submittedName>
</protein>
<keyword evidence="3" id="KW-1185">Reference proteome</keyword>
<dbReference type="Proteomes" id="UP000652761">
    <property type="component" value="Unassembled WGS sequence"/>
</dbReference>
<comment type="caution">
    <text evidence="2">The sequence shown here is derived from an EMBL/GenBank/DDBJ whole genome shotgun (WGS) entry which is preliminary data.</text>
</comment>
<accession>A0A843TTS0</accession>
<organism evidence="2 3">
    <name type="scientific">Colocasia esculenta</name>
    <name type="common">Wild taro</name>
    <name type="synonym">Arum esculentum</name>
    <dbReference type="NCBI Taxonomy" id="4460"/>
    <lineage>
        <taxon>Eukaryota</taxon>
        <taxon>Viridiplantae</taxon>
        <taxon>Streptophyta</taxon>
        <taxon>Embryophyta</taxon>
        <taxon>Tracheophyta</taxon>
        <taxon>Spermatophyta</taxon>
        <taxon>Magnoliopsida</taxon>
        <taxon>Liliopsida</taxon>
        <taxon>Araceae</taxon>
        <taxon>Aroideae</taxon>
        <taxon>Colocasieae</taxon>
        <taxon>Colocasia</taxon>
    </lineage>
</organism>
<dbReference type="OrthoDB" id="778489at2759"/>
<proteinExistence type="predicted"/>
<dbReference type="AlphaFoldDB" id="A0A843TTS0"/>
<gene>
    <name evidence="2" type="ORF">Taro_006918</name>
</gene>
<reference evidence="2" key="1">
    <citation type="submission" date="2017-07" db="EMBL/GenBank/DDBJ databases">
        <title>Taro Niue Genome Assembly and Annotation.</title>
        <authorList>
            <person name="Atibalentja N."/>
            <person name="Keating K."/>
            <person name="Fields C.J."/>
        </authorList>
    </citation>
    <scope>NUCLEOTIDE SEQUENCE</scope>
    <source>
        <strain evidence="2">Niue_2</strain>
        <tissue evidence="2">Leaf</tissue>
    </source>
</reference>
<evidence type="ECO:0000313" key="3">
    <source>
        <dbReference type="Proteomes" id="UP000652761"/>
    </source>
</evidence>